<dbReference type="CDD" id="cd02245">
    <property type="entry name" value="cupin_7S_vicilin-like_C"/>
    <property type="match status" value="1"/>
</dbReference>
<dbReference type="InterPro" id="IPR006045">
    <property type="entry name" value="Cupin_1"/>
</dbReference>
<dbReference type="AlphaFoldDB" id="A0AAQ3K0M0"/>
<feature type="domain" description="Cupin type-1" evidence="3">
    <location>
        <begin position="273"/>
        <end position="422"/>
    </location>
</feature>
<dbReference type="PANTHER" id="PTHR31189:SF2">
    <property type="entry name" value="RMLC-LIKE CUPINS SUPERFAMILY PROTEIN"/>
    <property type="match status" value="1"/>
</dbReference>
<accession>A0AAQ3K0M0</accession>
<evidence type="ECO:0000259" key="3">
    <source>
        <dbReference type="SMART" id="SM00835"/>
    </source>
</evidence>
<feature type="region of interest" description="Disordered" evidence="1">
    <location>
        <begin position="31"/>
        <end position="52"/>
    </location>
</feature>
<feature type="chain" id="PRO_5042825924" evidence="2">
    <location>
        <begin position="27"/>
        <end position="467"/>
    </location>
</feature>
<sequence length="467" mass="51869">MVPATMVALLAVLLLILSSFLTPASGYTYRAEEEEDGRRSTSSSSSSHAHGSRAGMFMLGRSRRAFRTEAGEVRIVSGNRRWKGDQSSMHIAFVSMEPNSLLIPQYIDANLVLFVRRGEVEVGWIHKDELVEKKLKRGDVNVIPAGSSFYAVNANSERLQMVCCIDTSHSLSNNYHQSFFIGGGLNPTSVLAGFDIDTLTTAFNLTSEQLRPMMRRQSGGPIVHFSRDQQQQRDWKEEEELTTSPWTSIQNFLKSLLGKNDVMQESTSGSETYNLYNSEPRFKNDYGWSTAIDEHDYSALANCGIGVYLVNLNAGSMMAPHFNPIATEYGVVLSGSGRIQVVFPNGTAAMNAEVAEGDVFRIPRYYPVCQVASRDGPMEFFGFTTSAKRNHPQFLAGASSVLRSMMGRELAAAFGVSEEELRRAVEAQRESVILPASSNLEEEEVVERKEETVVEELLVMKRRGFFA</sequence>
<gene>
    <name evidence="4" type="ORF">Cni_G08556</name>
</gene>
<keyword evidence="5" id="KW-1185">Reference proteome</keyword>
<evidence type="ECO:0000313" key="4">
    <source>
        <dbReference type="EMBL" id="WOK99844.1"/>
    </source>
</evidence>
<proteinExistence type="predicted"/>
<dbReference type="Pfam" id="PF00190">
    <property type="entry name" value="Cupin_1"/>
    <property type="match status" value="2"/>
</dbReference>
<protein>
    <submittedName>
        <fullName evidence="4">Vicilin-like seed storage protein</fullName>
    </submittedName>
</protein>
<dbReference type="InterPro" id="IPR014710">
    <property type="entry name" value="RmlC-like_jellyroll"/>
</dbReference>
<dbReference type="Proteomes" id="UP001327560">
    <property type="component" value="Chromosome 3"/>
</dbReference>
<organism evidence="4 5">
    <name type="scientific">Canna indica</name>
    <name type="common">Indian-shot</name>
    <dbReference type="NCBI Taxonomy" id="4628"/>
    <lineage>
        <taxon>Eukaryota</taxon>
        <taxon>Viridiplantae</taxon>
        <taxon>Streptophyta</taxon>
        <taxon>Embryophyta</taxon>
        <taxon>Tracheophyta</taxon>
        <taxon>Spermatophyta</taxon>
        <taxon>Magnoliopsida</taxon>
        <taxon>Liliopsida</taxon>
        <taxon>Zingiberales</taxon>
        <taxon>Cannaceae</taxon>
        <taxon>Canna</taxon>
    </lineage>
</organism>
<evidence type="ECO:0000256" key="1">
    <source>
        <dbReference type="SAM" id="MobiDB-lite"/>
    </source>
</evidence>
<dbReference type="InterPro" id="IPR050253">
    <property type="entry name" value="Seed_Storage-Functional"/>
</dbReference>
<reference evidence="4 5" key="1">
    <citation type="submission" date="2023-10" db="EMBL/GenBank/DDBJ databases">
        <title>Chromosome-scale genome assembly provides insights into flower coloration mechanisms of Canna indica.</title>
        <authorList>
            <person name="Li C."/>
        </authorList>
    </citation>
    <scope>NUCLEOTIDE SEQUENCE [LARGE SCALE GENOMIC DNA]</scope>
    <source>
        <tissue evidence="4">Flower</tissue>
    </source>
</reference>
<evidence type="ECO:0000313" key="5">
    <source>
        <dbReference type="Proteomes" id="UP001327560"/>
    </source>
</evidence>
<feature type="signal peptide" evidence="2">
    <location>
        <begin position="1"/>
        <end position="26"/>
    </location>
</feature>
<dbReference type="Gene3D" id="2.60.120.10">
    <property type="entry name" value="Jelly Rolls"/>
    <property type="match status" value="2"/>
</dbReference>
<dbReference type="SMART" id="SM00835">
    <property type="entry name" value="Cupin_1"/>
    <property type="match status" value="2"/>
</dbReference>
<dbReference type="InterPro" id="IPR011051">
    <property type="entry name" value="RmlC_Cupin_sf"/>
</dbReference>
<feature type="domain" description="Cupin type-1" evidence="3">
    <location>
        <begin position="57"/>
        <end position="211"/>
    </location>
</feature>
<evidence type="ECO:0000256" key="2">
    <source>
        <dbReference type="SAM" id="SignalP"/>
    </source>
</evidence>
<dbReference type="CDD" id="cd02244">
    <property type="entry name" value="cupin_7S_vicilin-like_N"/>
    <property type="match status" value="1"/>
</dbReference>
<dbReference type="EMBL" id="CP136892">
    <property type="protein sequence ID" value="WOK99844.1"/>
    <property type="molecule type" value="Genomic_DNA"/>
</dbReference>
<dbReference type="PANTHER" id="PTHR31189">
    <property type="entry name" value="OS03G0336100 PROTEIN-RELATED"/>
    <property type="match status" value="1"/>
</dbReference>
<dbReference type="SUPFAM" id="SSF51182">
    <property type="entry name" value="RmlC-like cupins"/>
    <property type="match status" value="1"/>
</dbReference>
<keyword evidence="2" id="KW-0732">Signal</keyword>
<feature type="compositionally biased region" description="Low complexity" evidence="1">
    <location>
        <begin position="40"/>
        <end position="52"/>
    </location>
</feature>
<name>A0AAQ3K0M0_9LILI</name>